<proteinExistence type="predicted"/>
<gene>
    <name evidence="1" type="ORF">UFOPK2683_00366</name>
    <name evidence="2" type="ORF">UFOPK3605_01455</name>
    <name evidence="3" type="ORF">UFOPK4121_01413</name>
</gene>
<dbReference type="EMBL" id="CAEZYK010000012">
    <property type="protein sequence ID" value="CAB4717438.1"/>
    <property type="molecule type" value="Genomic_DNA"/>
</dbReference>
<evidence type="ECO:0000313" key="1">
    <source>
        <dbReference type="EMBL" id="CAB4717438.1"/>
    </source>
</evidence>
<evidence type="ECO:0000313" key="3">
    <source>
        <dbReference type="EMBL" id="CAB5031401.1"/>
    </source>
</evidence>
<organism evidence="2">
    <name type="scientific">freshwater metagenome</name>
    <dbReference type="NCBI Taxonomy" id="449393"/>
    <lineage>
        <taxon>unclassified sequences</taxon>
        <taxon>metagenomes</taxon>
        <taxon>ecological metagenomes</taxon>
    </lineage>
</organism>
<dbReference type="AlphaFoldDB" id="A0A6J7HAT2"/>
<dbReference type="EMBL" id="CAFBPQ010000061">
    <property type="protein sequence ID" value="CAB5031401.1"/>
    <property type="molecule type" value="Genomic_DNA"/>
</dbReference>
<name>A0A6J7HAT2_9ZZZZ</name>
<accession>A0A6J7HAT2</accession>
<dbReference type="EMBL" id="CAFBMM010000105">
    <property type="protein sequence ID" value="CAB4916782.1"/>
    <property type="molecule type" value="Genomic_DNA"/>
</dbReference>
<evidence type="ECO:0000313" key="2">
    <source>
        <dbReference type="EMBL" id="CAB4916782.1"/>
    </source>
</evidence>
<sequence>MARIIEDAMVETVSQALLGAINCDGGPTEEQTAVLRAIISGYWGRTDIDVATLTPLSAKQAGAAITRPDQRRRTREFMVLLELCRHPLTATQVDRVEDYCTELGEAEADAGLEVTRDLVRDGIEVAMTDYLRFFEEVASEVSEPTLKEFDGSDESRADLVKQLRAYEDLPAGTLGYEFLEFHRTNNLPLPGEDDDHPAVFLAHDMNHLIGGYGTSGQEEIALGAMLLGINDSDAHWINFIGNLAVHEAGFLSSEELVSKTSTLGREGAAELLAEAFRRGSECTGDFSIADHLALASTPLSEVQASFGVPSRV</sequence>
<reference evidence="2" key="1">
    <citation type="submission" date="2020-05" db="EMBL/GenBank/DDBJ databases">
        <authorList>
            <person name="Chiriac C."/>
            <person name="Salcher M."/>
            <person name="Ghai R."/>
            <person name="Kavagutti S V."/>
        </authorList>
    </citation>
    <scope>NUCLEOTIDE SEQUENCE</scope>
</reference>
<protein>
    <submittedName>
        <fullName evidence="2">Unannotated protein</fullName>
    </submittedName>
</protein>